<dbReference type="Proteomes" id="UP000193529">
    <property type="component" value="Unassembled WGS sequence"/>
</dbReference>
<dbReference type="PANTHER" id="PTHR36440">
    <property type="entry name" value="PUTATIVE (AFU_ORTHOLOGUE AFUA_8G07350)-RELATED"/>
    <property type="match status" value="1"/>
</dbReference>
<dbReference type="AlphaFoldDB" id="A0A1X1ZM05"/>
<keyword evidence="3" id="KW-1185">Reference proteome</keyword>
<evidence type="ECO:0000313" key="3">
    <source>
        <dbReference type="Proteomes" id="UP000193529"/>
    </source>
</evidence>
<dbReference type="PANTHER" id="PTHR36440:SF1">
    <property type="entry name" value="PUTATIVE (AFU_ORTHOLOGUE AFUA_8G07350)-RELATED"/>
    <property type="match status" value="1"/>
</dbReference>
<protein>
    <recommendedName>
        <fullName evidence="1">Cupin type-2 domain-containing protein</fullName>
    </recommendedName>
</protein>
<feature type="domain" description="Cupin type-2" evidence="1">
    <location>
        <begin position="170"/>
        <end position="231"/>
    </location>
</feature>
<reference evidence="2 3" key="1">
    <citation type="submission" date="2016-01" db="EMBL/GenBank/DDBJ databases">
        <title>The new phylogeny of the genus Mycobacterium.</title>
        <authorList>
            <person name="Tarcisio F."/>
            <person name="Conor M."/>
            <person name="Antonella G."/>
            <person name="Elisabetta G."/>
            <person name="Giulia F.S."/>
            <person name="Sara T."/>
            <person name="Anna F."/>
            <person name="Clotilde B."/>
            <person name="Roberto B."/>
            <person name="Veronica D.S."/>
            <person name="Fabio R."/>
            <person name="Monica P."/>
            <person name="Olivier J."/>
            <person name="Enrico T."/>
            <person name="Nicola S."/>
        </authorList>
    </citation>
    <scope>NUCLEOTIDE SEQUENCE [LARGE SCALE GENOMIC DNA]</scope>
    <source>
        <strain evidence="2 3">DSM 44572</strain>
    </source>
</reference>
<comment type="caution">
    <text evidence="2">The sequence shown here is derived from an EMBL/GenBank/DDBJ whole genome shotgun (WGS) entry which is preliminary data.</text>
</comment>
<dbReference type="InterPro" id="IPR053146">
    <property type="entry name" value="QDO-like"/>
</dbReference>
<dbReference type="InterPro" id="IPR013096">
    <property type="entry name" value="Cupin_2"/>
</dbReference>
<name>A0A1X1ZM05_9MYCO</name>
<dbReference type="EMBL" id="LQPJ01000102">
    <property type="protein sequence ID" value="ORW24380.1"/>
    <property type="molecule type" value="Genomic_DNA"/>
</dbReference>
<proteinExistence type="predicted"/>
<dbReference type="SUPFAM" id="SSF51182">
    <property type="entry name" value="RmlC-like cupins"/>
    <property type="match status" value="1"/>
</dbReference>
<dbReference type="STRING" id="153971.AWC19_09740"/>
<dbReference type="Gene3D" id="2.60.120.10">
    <property type="entry name" value="Jelly Rolls"/>
    <property type="match status" value="2"/>
</dbReference>
<dbReference type="InterPro" id="IPR011051">
    <property type="entry name" value="RmlC_Cupin_sf"/>
</dbReference>
<gene>
    <name evidence="2" type="ORF">AWC19_09740</name>
</gene>
<dbReference type="OrthoDB" id="882143at2"/>
<dbReference type="RefSeq" id="WP_085078699.1">
    <property type="nucleotide sequence ID" value="NZ_LQPJ01000102.1"/>
</dbReference>
<evidence type="ECO:0000313" key="2">
    <source>
        <dbReference type="EMBL" id="ORW24380.1"/>
    </source>
</evidence>
<evidence type="ECO:0000259" key="1">
    <source>
        <dbReference type="Pfam" id="PF07883"/>
    </source>
</evidence>
<organism evidence="2 3">
    <name type="scientific">Mycobacterium palustre</name>
    <dbReference type="NCBI Taxonomy" id="153971"/>
    <lineage>
        <taxon>Bacteria</taxon>
        <taxon>Bacillati</taxon>
        <taxon>Actinomycetota</taxon>
        <taxon>Actinomycetes</taxon>
        <taxon>Mycobacteriales</taxon>
        <taxon>Mycobacteriaceae</taxon>
        <taxon>Mycobacterium</taxon>
        <taxon>Mycobacterium simiae complex</taxon>
    </lineage>
</organism>
<dbReference type="Pfam" id="PF07883">
    <property type="entry name" value="Cupin_2"/>
    <property type="match status" value="2"/>
</dbReference>
<feature type="domain" description="Cupin type-2" evidence="1">
    <location>
        <begin position="38"/>
        <end position="96"/>
    </location>
</feature>
<accession>A0A1X1ZM05</accession>
<sequence length="272" mass="29312">MDFVRPLSEGRAFDTGYPGYHAQILWFNEGATMIASYIQEGGCGPDLHYHHCDQVYFLTEGHMNVRLGEDTHSIGPNTLVFIPAGLPHCNWNDGPGTELHFEMLAPTPVVGAPVAIPVSSAAEIPPDRRAALEGFVLTVDPGSLLEAKPGFRIQLLIDQDNGSANAALMYAEVDPGGGGPGTHVHEFDQYYLVLEGTLTVEVALHIHHVEAPALAVLPAGVPHRQYNDGTRTEKHLSILVPPPAPDQPWDRGVEFSTTGEDLFGITTGSLGR</sequence>
<dbReference type="InterPro" id="IPR014710">
    <property type="entry name" value="RmlC-like_jellyroll"/>
</dbReference>